<sequence>MKKLDVLQMENLQGGINVHFGCACLGLAAGIASGMNPIVGGLTTLGCLETVSHQD</sequence>
<reference evidence="2" key="1">
    <citation type="submission" date="2016-10" db="EMBL/GenBank/DDBJ databases">
        <authorList>
            <person name="Varghese N."/>
            <person name="Submissions S."/>
        </authorList>
    </citation>
    <scope>NUCLEOTIDE SEQUENCE [LARGE SCALE GENOMIC DNA]</scope>
    <source>
        <strain evidence="2">DSM 19482</strain>
    </source>
</reference>
<dbReference type="EMBL" id="FTPU01000020">
    <property type="protein sequence ID" value="SIT97317.1"/>
    <property type="molecule type" value="Genomic_DNA"/>
</dbReference>
<accession>A0A1U7PX97</accession>
<keyword evidence="2" id="KW-1185">Reference proteome</keyword>
<dbReference type="RefSeq" id="WP_159435870.1">
    <property type="nucleotide sequence ID" value="NZ_FTPU01000020.1"/>
</dbReference>
<dbReference type="Proteomes" id="UP000187261">
    <property type="component" value="Unassembled WGS sequence"/>
</dbReference>
<evidence type="ECO:0000313" key="1">
    <source>
        <dbReference type="EMBL" id="SIT97317.1"/>
    </source>
</evidence>
<dbReference type="AlphaFoldDB" id="A0A1U7PX97"/>
<dbReference type="PROSITE" id="PS51257">
    <property type="entry name" value="PROKAR_LIPOPROTEIN"/>
    <property type="match status" value="1"/>
</dbReference>
<name>A0A1U7PX97_9FLAO</name>
<protein>
    <submittedName>
        <fullName evidence="1">Uncharacterized protein</fullName>
    </submittedName>
</protein>
<organism evidence="1 2">
    <name type="scientific">Epilithonimonas bovis DSM 19482</name>
    <dbReference type="NCBI Taxonomy" id="1121284"/>
    <lineage>
        <taxon>Bacteria</taxon>
        <taxon>Pseudomonadati</taxon>
        <taxon>Bacteroidota</taxon>
        <taxon>Flavobacteriia</taxon>
        <taxon>Flavobacteriales</taxon>
        <taxon>Weeksellaceae</taxon>
        <taxon>Chryseobacterium group</taxon>
        <taxon>Epilithonimonas</taxon>
    </lineage>
</organism>
<proteinExistence type="predicted"/>
<evidence type="ECO:0000313" key="2">
    <source>
        <dbReference type="Proteomes" id="UP000187261"/>
    </source>
</evidence>
<gene>
    <name evidence="1" type="ORF">SAMN05660493_02033</name>
</gene>